<dbReference type="PANTHER" id="PTHR46229:SF2">
    <property type="entry name" value="BOLA-LIKE PROTEIN 1"/>
    <property type="match status" value="1"/>
</dbReference>
<dbReference type="eggNOG" id="COG0271">
    <property type="taxonomic scope" value="Bacteria"/>
</dbReference>
<dbReference type="Gene3D" id="3.30.300.90">
    <property type="entry name" value="BolA-like"/>
    <property type="match status" value="1"/>
</dbReference>
<evidence type="ECO:0000313" key="4">
    <source>
        <dbReference type="Proteomes" id="UP000001269"/>
    </source>
</evidence>
<organism evidence="3 4">
    <name type="scientific">Buchnera aphidicola str. Ak</name>
    <name type="common">Acyrthosiphon kondoi</name>
    <dbReference type="NCBI Taxonomy" id="1005090"/>
    <lineage>
        <taxon>Bacteria</taxon>
        <taxon>Pseudomonadati</taxon>
        <taxon>Pseudomonadota</taxon>
        <taxon>Gammaproteobacteria</taxon>
        <taxon>Enterobacterales</taxon>
        <taxon>Erwiniaceae</taxon>
        <taxon>Buchnera</taxon>
    </lineage>
</organism>
<accession>G2LNH1</accession>
<dbReference type="InterPro" id="IPR050961">
    <property type="entry name" value="BolA/IbaG_stress_morph_reg"/>
</dbReference>
<dbReference type="STRING" id="1005090.BAKON_476"/>
<evidence type="ECO:0000313" key="3">
    <source>
        <dbReference type="EMBL" id="AEO08809.1"/>
    </source>
</evidence>
<dbReference type="Pfam" id="PF01722">
    <property type="entry name" value="BolA"/>
    <property type="match status" value="1"/>
</dbReference>
<dbReference type="Proteomes" id="UP000001269">
    <property type="component" value="Chromosome"/>
</dbReference>
<name>G2LNH1_9GAMM</name>
<dbReference type="PATRIC" id="fig|1005090.4.peg.466"/>
<dbReference type="InterPro" id="IPR002634">
    <property type="entry name" value="BolA"/>
</dbReference>
<dbReference type="InterPro" id="IPR036065">
    <property type="entry name" value="BolA-like_sf"/>
</dbReference>
<gene>
    <name evidence="3" type="primary">bolA</name>
    <name evidence="3" type="ORF">BAKON_476</name>
</gene>
<dbReference type="AlphaFoldDB" id="G2LNH1"/>
<dbReference type="GO" id="GO:0006351">
    <property type="term" value="P:DNA-templated transcription"/>
    <property type="evidence" value="ECO:0007669"/>
    <property type="project" value="TreeGrafter"/>
</dbReference>
<dbReference type="OrthoDB" id="9801469at2"/>
<dbReference type="SUPFAM" id="SSF82657">
    <property type="entry name" value="BolA-like"/>
    <property type="match status" value="1"/>
</dbReference>
<protein>
    <submittedName>
        <fullName evidence="3">BolA protein</fullName>
    </submittedName>
</protein>
<reference evidence="3 4" key="1">
    <citation type="journal article" date="2011" name="PLoS Genet.">
        <title>Sequence conservation and functional constraint on intergenic spacers in reduced genomes of the obligate symbiont buchnera.</title>
        <authorList>
            <person name="Degnan P.H."/>
            <person name="Ochman H."/>
            <person name="Moran N.A."/>
        </authorList>
    </citation>
    <scope>NUCLEOTIDE SEQUENCE [LARGE SCALE GENOMIC DNA]</scope>
    <source>
        <strain evidence="3 4">Ak</strain>
    </source>
</reference>
<dbReference type="PANTHER" id="PTHR46229">
    <property type="entry name" value="BOLA TRANSCRIPTION REGULATOR"/>
    <property type="match status" value="1"/>
</dbReference>
<comment type="similarity">
    <text evidence="1 2">Belongs to the BolA/IbaG family.</text>
</comment>
<sequence length="101" mass="12278">MTLEKIKKYLTSTIKIKFIEIHDDSLFHNYQEKGLTHLRIIIVSNDFIHQKIIDRHRVIFSKLSKILTKKIYSLTLNTYTLHEWIFKEFKKNNNTKCLKRK</sequence>
<dbReference type="EMBL" id="CP002645">
    <property type="protein sequence ID" value="AEO08809.1"/>
    <property type="molecule type" value="Genomic_DNA"/>
</dbReference>
<dbReference type="KEGG" id="bak:BAKON_476"/>
<evidence type="ECO:0000256" key="1">
    <source>
        <dbReference type="ARBA" id="ARBA00005578"/>
    </source>
</evidence>
<proteinExistence type="inferred from homology"/>
<dbReference type="HOGENOM" id="CLU_109462_3_1_6"/>
<dbReference type="GO" id="GO:0005829">
    <property type="term" value="C:cytosol"/>
    <property type="evidence" value="ECO:0007669"/>
    <property type="project" value="TreeGrafter"/>
</dbReference>
<evidence type="ECO:0000256" key="2">
    <source>
        <dbReference type="RuleBase" id="RU003860"/>
    </source>
</evidence>
<dbReference type="PIRSF" id="PIRSF003113">
    <property type="entry name" value="BolA"/>
    <property type="match status" value="1"/>
</dbReference>